<dbReference type="Proteomes" id="UP000606600">
    <property type="component" value="Unassembled WGS sequence"/>
</dbReference>
<gene>
    <name evidence="1" type="ORF">IDJ77_21020</name>
</gene>
<comment type="caution">
    <text evidence="1">The sequence shown here is derived from an EMBL/GenBank/DDBJ whole genome shotgun (WGS) entry which is preliminary data.</text>
</comment>
<keyword evidence="2" id="KW-1185">Reference proteome</keyword>
<dbReference type="EMBL" id="JACWMY010000012">
    <property type="protein sequence ID" value="MBD1366308.1"/>
    <property type="molecule type" value="Genomic_DNA"/>
</dbReference>
<evidence type="ECO:0000313" key="2">
    <source>
        <dbReference type="Proteomes" id="UP000606600"/>
    </source>
</evidence>
<dbReference type="RefSeq" id="WP_191190957.1">
    <property type="nucleotide sequence ID" value="NZ_JACWMY010000012.1"/>
</dbReference>
<reference evidence="1 2" key="1">
    <citation type="submission" date="2020-09" db="EMBL/GenBank/DDBJ databases">
        <title>Novel species of Mucilaginibacter isolated from a glacier on the Tibetan Plateau.</title>
        <authorList>
            <person name="Liu Q."/>
            <person name="Xin Y.-H."/>
        </authorList>
    </citation>
    <scope>NUCLEOTIDE SEQUENCE [LARGE SCALE GENOMIC DNA]</scope>
    <source>
        <strain evidence="1 2">ZT4R22</strain>
    </source>
</reference>
<accession>A0ABR7WVI7</accession>
<name>A0ABR7WVI7_9SPHI</name>
<organism evidence="1 2">
    <name type="scientific">Mucilaginibacter pankratovii</name>
    <dbReference type="NCBI Taxonomy" id="2772110"/>
    <lineage>
        <taxon>Bacteria</taxon>
        <taxon>Pseudomonadati</taxon>
        <taxon>Bacteroidota</taxon>
        <taxon>Sphingobacteriia</taxon>
        <taxon>Sphingobacteriales</taxon>
        <taxon>Sphingobacteriaceae</taxon>
        <taxon>Mucilaginibacter</taxon>
    </lineage>
</organism>
<evidence type="ECO:0000313" key="1">
    <source>
        <dbReference type="EMBL" id="MBD1366308.1"/>
    </source>
</evidence>
<proteinExistence type="predicted"/>
<protein>
    <submittedName>
        <fullName evidence="1">Uncharacterized protein</fullName>
    </submittedName>
</protein>
<sequence length="82" mass="9375">MNANLIKKVDKVLEKLGEVIKVERALKVRKVEAVIGCATQSKSGFANAYCLRPYPFLTHKVFNFYKFFNLSNLFNISQPFST</sequence>